<feature type="transmembrane region" description="Helical" evidence="2">
    <location>
        <begin position="68"/>
        <end position="88"/>
    </location>
</feature>
<feature type="region of interest" description="Disordered" evidence="1">
    <location>
        <begin position="92"/>
        <end position="116"/>
    </location>
</feature>
<keyword evidence="2" id="KW-0472">Membrane</keyword>
<dbReference type="AlphaFoldDB" id="A0A225D303"/>
<evidence type="ECO:0000313" key="3">
    <source>
        <dbReference type="EMBL" id="OWK35343.1"/>
    </source>
</evidence>
<organism evidence="3 4">
    <name type="scientific">Fimbriiglobus ruber</name>
    <dbReference type="NCBI Taxonomy" id="1908690"/>
    <lineage>
        <taxon>Bacteria</taxon>
        <taxon>Pseudomonadati</taxon>
        <taxon>Planctomycetota</taxon>
        <taxon>Planctomycetia</taxon>
        <taxon>Gemmatales</taxon>
        <taxon>Gemmataceae</taxon>
        <taxon>Fimbriiglobus</taxon>
    </lineage>
</organism>
<dbReference type="Proteomes" id="UP000214646">
    <property type="component" value="Unassembled WGS sequence"/>
</dbReference>
<feature type="transmembrane region" description="Helical" evidence="2">
    <location>
        <begin position="37"/>
        <end position="56"/>
    </location>
</feature>
<proteinExistence type="predicted"/>
<protein>
    <submittedName>
        <fullName evidence="3">Uncharacterized protein</fullName>
    </submittedName>
</protein>
<keyword evidence="2" id="KW-1133">Transmembrane helix</keyword>
<evidence type="ECO:0000256" key="1">
    <source>
        <dbReference type="SAM" id="MobiDB-lite"/>
    </source>
</evidence>
<comment type="caution">
    <text evidence="3">The sequence shown here is derived from an EMBL/GenBank/DDBJ whole genome shotgun (WGS) entry which is preliminary data.</text>
</comment>
<sequence length="116" mass="12239">MPVLRQFLYGCGSEWCSAGNLLLFAAGLYLLDGRHRAAVLMTAGATGVGLAVHLRCGGWRVEAIGVGYFLWQTAVLVIGTGAIFAGFFSGAAPDHTGRAFRRRTGSPVPGRRTADV</sequence>
<accession>A0A225D303</accession>
<keyword evidence="4" id="KW-1185">Reference proteome</keyword>
<dbReference type="EMBL" id="NIDE01000018">
    <property type="protein sequence ID" value="OWK35343.1"/>
    <property type="molecule type" value="Genomic_DNA"/>
</dbReference>
<reference evidence="4" key="1">
    <citation type="submission" date="2017-06" db="EMBL/GenBank/DDBJ databases">
        <title>Genome analysis of Fimbriiglobus ruber SP5, the first member of the order Planctomycetales with confirmed chitinolytic capability.</title>
        <authorList>
            <person name="Ravin N.V."/>
            <person name="Rakitin A.L."/>
            <person name="Ivanova A.A."/>
            <person name="Beletsky A.V."/>
            <person name="Kulichevskaya I.S."/>
            <person name="Mardanov A.V."/>
            <person name="Dedysh S.N."/>
        </authorList>
    </citation>
    <scope>NUCLEOTIDE SEQUENCE [LARGE SCALE GENOMIC DNA]</scope>
    <source>
        <strain evidence="4">SP5</strain>
    </source>
</reference>
<evidence type="ECO:0000313" key="4">
    <source>
        <dbReference type="Proteomes" id="UP000214646"/>
    </source>
</evidence>
<keyword evidence="2" id="KW-0812">Transmembrane</keyword>
<name>A0A225D303_9BACT</name>
<gene>
    <name evidence="3" type="ORF">FRUB_09504</name>
</gene>
<evidence type="ECO:0000256" key="2">
    <source>
        <dbReference type="SAM" id="Phobius"/>
    </source>
</evidence>